<evidence type="ECO:0000313" key="1">
    <source>
        <dbReference type="EMBL" id="PZN84718.1"/>
    </source>
</evidence>
<name>A0A2W4RZG7_9GAMM</name>
<dbReference type="AlphaFoldDB" id="A0A2W4RZG7"/>
<dbReference type="EMBL" id="QJPH01000144">
    <property type="protein sequence ID" value="PZN84718.1"/>
    <property type="molecule type" value="Genomic_DNA"/>
</dbReference>
<reference evidence="1 2" key="1">
    <citation type="journal article" date="2018" name="Aquat. Microb. Ecol.">
        <title>Gammaproteobacterial methanotrophs dominate.</title>
        <authorList>
            <person name="Rissanen A.J."/>
            <person name="Saarenheimo J."/>
            <person name="Tiirola M."/>
            <person name="Peura S."/>
            <person name="Aalto S.L."/>
            <person name="Karvinen A."/>
            <person name="Nykanen H."/>
        </authorList>
    </citation>
    <scope>NUCLEOTIDE SEQUENCE [LARGE SCALE GENOMIC DNA]</scope>
    <source>
        <strain evidence="1">AMbin10</strain>
    </source>
</reference>
<organism evidence="1 2">
    <name type="scientific">Candidatus Methylumidiphilus alinenensis</name>
    <dbReference type="NCBI Taxonomy" id="2202197"/>
    <lineage>
        <taxon>Bacteria</taxon>
        <taxon>Pseudomonadati</taxon>
        <taxon>Pseudomonadota</taxon>
        <taxon>Gammaproteobacteria</taxon>
        <taxon>Methylococcales</taxon>
        <taxon>Candidatus Methylumidiphilus</taxon>
    </lineage>
</organism>
<sequence>MGKKTKLQGSPAFALPHAAGATIVPFQTLTHETFGAIGYSWSEFWIYEAELAQDSYEKLKALHQAVLVIEPHANGIRSIHDKELLKALYEAGTGLVSHATRSVQHLVEAMARQIKTPLVETTATERIREACRDLGLDDYSSTDGYQGFAEMLSIRDAVEHPTQARIFTGDPSKWDQVPLAWSISERSIKAYERYADWFDLLTRDFDAYLSTVSKPEILSVRARGLMSPMSVKKPPRT</sequence>
<gene>
    <name evidence="1" type="ORF">DM484_02450</name>
</gene>
<protein>
    <submittedName>
        <fullName evidence="1">Uncharacterized protein</fullName>
    </submittedName>
</protein>
<comment type="caution">
    <text evidence="1">The sequence shown here is derived from an EMBL/GenBank/DDBJ whole genome shotgun (WGS) entry which is preliminary data.</text>
</comment>
<proteinExistence type="predicted"/>
<dbReference type="Proteomes" id="UP000249396">
    <property type="component" value="Unassembled WGS sequence"/>
</dbReference>
<accession>A0A2W4RZG7</accession>
<evidence type="ECO:0000313" key="2">
    <source>
        <dbReference type="Proteomes" id="UP000249396"/>
    </source>
</evidence>